<keyword evidence="2" id="KW-0472">Membrane</keyword>
<accession>A0A8J5I758</accession>
<evidence type="ECO:0000256" key="2">
    <source>
        <dbReference type="SAM" id="Phobius"/>
    </source>
</evidence>
<dbReference type="AlphaFoldDB" id="A0A8J5I758"/>
<evidence type="ECO:0000313" key="3">
    <source>
        <dbReference type="EMBL" id="KAG6528745.1"/>
    </source>
</evidence>
<reference evidence="3 4" key="1">
    <citation type="submission" date="2020-08" db="EMBL/GenBank/DDBJ databases">
        <title>Plant Genome Project.</title>
        <authorList>
            <person name="Zhang R.-G."/>
        </authorList>
    </citation>
    <scope>NUCLEOTIDE SEQUENCE [LARGE SCALE GENOMIC DNA]</scope>
    <source>
        <tissue evidence="3">Rhizome</tissue>
    </source>
</reference>
<keyword evidence="4" id="KW-1185">Reference proteome</keyword>
<gene>
    <name evidence="3" type="ORF">ZIOFF_010930</name>
</gene>
<name>A0A8J5I758_ZINOF</name>
<feature type="region of interest" description="Disordered" evidence="1">
    <location>
        <begin position="1"/>
        <end position="57"/>
    </location>
</feature>
<feature type="transmembrane region" description="Helical" evidence="2">
    <location>
        <begin position="255"/>
        <end position="275"/>
    </location>
</feature>
<evidence type="ECO:0000313" key="4">
    <source>
        <dbReference type="Proteomes" id="UP000734854"/>
    </source>
</evidence>
<evidence type="ECO:0000256" key="1">
    <source>
        <dbReference type="SAM" id="MobiDB-lite"/>
    </source>
</evidence>
<sequence>MSRSPATADGKESGLDRYSAPSGSLLGEADAAAPSIGQMSETSFSAPRGSYGESGAEFSAKVSGGGSALLRHSSSPAGFFSQLLMDDEIRSYPQASNDSVHPMTSRHLRSQWNFSRNRLSQISEMCIPEVGDSVNCSSSSDEAAGHATNSYISGNFQLSSWTDSNSVMFSAACDQRLKDNNGDRLGSFSRIDSQERRNRISKRLHKLQGLVPSMDKSFSEQTIMHPSRPKVFHRCATALFSVALKVCRIEDYGNFIGLLAQLVAFLAPIFIGWMVQH</sequence>
<proteinExistence type="predicted"/>
<dbReference type="EMBL" id="JACMSC010000003">
    <property type="protein sequence ID" value="KAG6528745.1"/>
    <property type="molecule type" value="Genomic_DNA"/>
</dbReference>
<protein>
    <recommendedName>
        <fullName evidence="5">BHLH domain-containing protein</fullName>
    </recommendedName>
</protein>
<comment type="caution">
    <text evidence="3">The sequence shown here is derived from an EMBL/GenBank/DDBJ whole genome shotgun (WGS) entry which is preliminary data.</text>
</comment>
<evidence type="ECO:0008006" key="5">
    <source>
        <dbReference type="Google" id="ProtNLM"/>
    </source>
</evidence>
<keyword evidence="2" id="KW-1133">Transmembrane helix</keyword>
<organism evidence="3 4">
    <name type="scientific">Zingiber officinale</name>
    <name type="common">Ginger</name>
    <name type="synonym">Amomum zingiber</name>
    <dbReference type="NCBI Taxonomy" id="94328"/>
    <lineage>
        <taxon>Eukaryota</taxon>
        <taxon>Viridiplantae</taxon>
        <taxon>Streptophyta</taxon>
        <taxon>Embryophyta</taxon>
        <taxon>Tracheophyta</taxon>
        <taxon>Spermatophyta</taxon>
        <taxon>Magnoliopsida</taxon>
        <taxon>Liliopsida</taxon>
        <taxon>Zingiberales</taxon>
        <taxon>Zingiberaceae</taxon>
        <taxon>Zingiber</taxon>
    </lineage>
</organism>
<dbReference type="Proteomes" id="UP000734854">
    <property type="component" value="Unassembled WGS sequence"/>
</dbReference>
<keyword evidence="2" id="KW-0812">Transmembrane</keyword>